<dbReference type="AlphaFoldDB" id="A0A2H3JNK6"/>
<dbReference type="OrthoDB" id="2363873at2759"/>
<dbReference type="EMBL" id="KB468113">
    <property type="protein sequence ID" value="PCH41483.1"/>
    <property type="molecule type" value="Genomic_DNA"/>
</dbReference>
<reference evidence="5 6" key="1">
    <citation type="journal article" date="2012" name="Science">
        <title>The Paleozoic origin of enzymatic lignin decomposition reconstructed from 31 fungal genomes.</title>
        <authorList>
            <person name="Floudas D."/>
            <person name="Binder M."/>
            <person name="Riley R."/>
            <person name="Barry K."/>
            <person name="Blanchette R.A."/>
            <person name="Henrissat B."/>
            <person name="Martinez A.T."/>
            <person name="Otillar R."/>
            <person name="Spatafora J.W."/>
            <person name="Yadav J.S."/>
            <person name="Aerts A."/>
            <person name="Benoit I."/>
            <person name="Boyd A."/>
            <person name="Carlson A."/>
            <person name="Copeland A."/>
            <person name="Coutinho P.M."/>
            <person name="de Vries R.P."/>
            <person name="Ferreira P."/>
            <person name="Findley K."/>
            <person name="Foster B."/>
            <person name="Gaskell J."/>
            <person name="Glotzer D."/>
            <person name="Gorecki P."/>
            <person name="Heitman J."/>
            <person name="Hesse C."/>
            <person name="Hori C."/>
            <person name="Igarashi K."/>
            <person name="Jurgens J.A."/>
            <person name="Kallen N."/>
            <person name="Kersten P."/>
            <person name="Kohler A."/>
            <person name="Kuees U."/>
            <person name="Kumar T.K.A."/>
            <person name="Kuo A."/>
            <person name="LaButti K."/>
            <person name="Larrondo L.F."/>
            <person name="Lindquist E."/>
            <person name="Ling A."/>
            <person name="Lombard V."/>
            <person name="Lucas S."/>
            <person name="Lundell T."/>
            <person name="Martin R."/>
            <person name="McLaughlin D.J."/>
            <person name="Morgenstern I."/>
            <person name="Morin E."/>
            <person name="Murat C."/>
            <person name="Nagy L.G."/>
            <person name="Nolan M."/>
            <person name="Ohm R.A."/>
            <person name="Patyshakuliyeva A."/>
            <person name="Rokas A."/>
            <person name="Ruiz-Duenas F.J."/>
            <person name="Sabat G."/>
            <person name="Salamov A."/>
            <person name="Samejima M."/>
            <person name="Schmutz J."/>
            <person name="Slot J.C."/>
            <person name="St John F."/>
            <person name="Stenlid J."/>
            <person name="Sun H."/>
            <person name="Sun S."/>
            <person name="Syed K."/>
            <person name="Tsang A."/>
            <person name="Wiebenga A."/>
            <person name="Young D."/>
            <person name="Pisabarro A."/>
            <person name="Eastwood D.C."/>
            <person name="Martin F."/>
            <person name="Cullen D."/>
            <person name="Grigoriev I.V."/>
            <person name="Hibbett D.S."/>
        </authorList>
    </citation>
    <scope>NUCLEOTIDE SEQUENCE [LARGE SCALE GENOMIC DNA]</scope>
    <source>
        <strain evidence="5 6">MD-104</strain>
    </source>
</reference>
<protein>
    <recommendedName>
        <fullName evidence="1">1-alkyl-2-acetylglycerophosphocholine esterase</fullName>
        <ecNumber evidence="1">3.1.1.47</ecNumber>
    </recommendedName>
</protein>
<accession>A0A2H3JNK6</accession>
<name>A0A2H3JNK6_WOLCO</name>
<dbReference type="Pfam" id="PF03403">
    <property type="entry name" value="PAF-AH_p_II"/>
    <property type="match status" value="1"/>
</dbReference>
<dbReference type="EC" id="3.1.1.47" evidence="1"/>
<dbReference type="Proteomes" id="UP000218811">
    <property type="component" value="Unassembled WGS sequence"/>
</dbReference>
<evidence type="ECO:0000256" key="1">
    <source>
        <dbReference type="ARBA" id="ARBA00013201"/>
    </source>
</evidence>
<dbReference type="GO" id="GO:0003847">
    <property type="term" value="F:1-alkyl-2-acetylglycerophosphocholine esterase activity"/>
    <property type="evidence" value="ECO:0007669"/>
    <property type="project" value="UniProtKB-EC"/>
</dbReference>
<proteinExistence type="predicted"/>
<dbReference type="GO" id="GO:0016042">
    <property type="term" value="P:lipid catabolic process"/>
    <property type="evidence" value="ECO:0007669"/>
    <property type="project" value="UniProtKB-KW"/>
</dbReference>
<keyword evidence="3" id="KW-0442">Lipid degradation</keyword>
<keyword evidence="4" id="KW-0443">Lipid metabolism</keyword>
<keyword evidence="6" id="KW-1185">Reference proteome</keyword>
<dbReference type="PANTHER" id="PTHR10272">
    <property type="entry name" value="PLATELET-ACTIVATING FACTOR ACETYLHYDROLASE"/>
    <property type="match status" value="1"/>
</dbReference>
<evidence type="ECO:0000313" key="6">
    <source>
        <dbReference type="Proteomes" id="UP000218811"/>
    </source>
</evidence>
<dbReference type="Gene3D" id="3.40.50.1820">
    <property type="entry name" value="alpha/beta hydrolase"/>
    <property type="match status" value="1"/>
</dbReference>
<dbReference type="STRING" id="742152.A0A2H3JNK6"/>
<organism evidence="5 6">
    <name type="scientific">Wolfiporia cocos (strain MD-104)</name>
    <name type="common">Brown rot fungus</name>
    <dbReference type="NCBI Taxonomy" id="742152"/>
    <lineage>
        <taxon>Eukaryota</taxon>
        <taxon>Fungi</taxon>
        <taxon>Dikarya</taxon>
        <taxon>Basidiomycota</taxon>
        <taxon>Agaricomycotina</taxon>
        <taxon>Agaricomycetes</taxon>
        <taxon>Polyporales</taxon>
        <taxon>Phaeolaceae</taxon>
        <taxon>Wolfiporia</taxon>
    </lineage>
</organism>
<sequence>MFTLPDVPGPFVVGATTFAIPLQQPQTIGAAKLRRTGGNTPREPALLLEEIVFTAFYPADIRKPSTDGTAPEKLKKAMDWVAKPVNKTIRGYAHFAKLPFWLSNVFMGCVASRLKLPVYPNVPLLDPTEASDDPQAQWPLVFFSHGLSGTRTTYSHLCIRLASQGKVVLAMEHRDGTAPVVTSHFEPASAEGKKRHKPKVKYYLHPEDVMYENQEEEQTKSAFRIDQLLFRRLETYLAFMAFSDLINARPRADIEKSLFGNIYTVWGPTCAELPRHSPLWQSWTTGRVQFKENIAIVGHSFGGASTLSIISNPPPSLPDTTSHIRFEPLPITHALVLDPWLEPLPTPGPAPHAGMPRAPHILVLNSEEFTLWDDHFARLAEVVRAWRRTGPGVDAQLLTFIRAKHVSFSDLGVIWPLGHLARDGRTFLRVTGDLALAFLANRTEEAIQGVTKREMEVEHVRKRTLKSAPPGTRRRRIVGGVGEVVVHDLS</sequence>
<evidence type="ECO:0000256" key="2">
    <source>
        <dbReference type="ARBA" id="ARBA00022801"/>
    </source>
</evidence>
<gene>
    <name evidence="5" type="ORF">WOLCODRAFT_119037</name>
</gene>
<evidence type="ECO:0000256" key="4">
    <source>
        <dbReference type="ARBA" id="ARBA00023098"/>
    </source>
</evidence>
<dbReference type="SUPFAM" id="SSF53474">
    <property type="entry name" value="alpha/beta-Hydrolases"/>
    <property type="match status" value="1"/>
</dbReference>
<dbReference type="OMA" id="EAFMHWK"/>
<dbReference type="PANTHER" id="PTHR10272:SF0">
    <property type="entry name" value="PLATELET-ACTIVATING FACTOR ACETYLHYDROLASE"/>
    <property type="match status" value="1"/>
</dbReference>
<evidence type="ECO:0000313" key="5">
    <source>
        <dbReference type="EMBL" id="PCH41483.1"/>
    </source>
</evidence>
<evidence type="ECO:0000256" key="3">
    <source>
        <dbReference type="ARBA" id="ARBA00022963"/>
    </source>
</evidence>
<keyword evidence="2" id="KW-0378">Hydrolase</keyword>
<dbReference type="InterPro" id="IPR029058">
    <property type="entry name" value="AB_hydrolase_fold"/>
</dbReference>